<evidence type="ECO:0000313" key="2">
    <source>
        <dbReference type="EMBL" id="RVU38108.1"/>
    </source>
</evidence>
<dbReference type="PANTHER" id="PTHR43798">
    <property type="entry name" value="MONOACYLGLYCEROL LIPASE"/>
    <property type="match status" value="1"/>
</dbReference>
<keyword evidence="2" id="KW-0378">Hydrolase</keyword>
<dbReference type="InterPro" id="IPR029058">
    <property type="entry name" value="AB_hydrolase_fold"/>
</dbReference>
<accession>A0A437QUD7</accession>
<dbReference type="AlphaFoldDB" id="A0A437QUD7"/>
<dbReference type="GO" id="GO:0016020">
    <property type="term" value="C:membrane"/>
    <property type="evidence" value="ECO:0007669"/>
    <property type="project" value="TreeGrafter"/>
</dbReference>
<dbReference type="PRINTS" id="PR00412">
    <property type="entry name" value="EPOXHYDRLASE"/>
</dbReference>
<evidence type="ECO:0000259" key="1">
    <source>
        <dbReference type="Pfam" id="PF00561"/>
    </source>
</evidence>
<dbReference type="Gene3D" id="3.40.50.1820">
    <property type="entry name" value="alpha/beta hydrolase"/>
    <property type="match status" value="1"/>
</dbReference>
<feature type="domain" description="AB hydrolase-1" evidence="1">
    <location>
        <begin position="20"/>
        <end position="245"/>
    </location>
</feature>
<dbReference type="RefSeq" id="WP_127763480.1">
    <property type="nucleotide sequence ID" value="NZ_SADE01000001.1"/>
</dbReference>
<dbReference type="PRINTS" id="PR00111">
    <property type="entry name" value="ABHYDROLASE"/>
</dbReference>
<organism evidence="2 3">
    <name type="scientific">Hwanghaeella grinnelliae</name>
    <dbReference type="NCBI Taxonomy" id="2500179"/>
    <lineage>
        <taxon>Bacteria</taxon>
        <taxon>Pseudomonadati</taxon>
        <taxon>Pseudomonadota</taxon>
        <taxon>Alphaproteobacteria</taxon>
        <taxon>Rhodospirillales</taxon>
        <taxon>Rhodospirillaceae</taxon>
        <taxon>Hwanghaeella</taxon>
    </lineage>
</organism>
<dbReference type="Proteomes" id="UP000287447">
    <property type="component" value="Unassembled WGS sequence"/>
</dbReference>
<protein>
    <submittedName>
        <fullName evidence="2">Alpha/beta fold hydrolase</fullName>
    </submittedName>
</protein>
<comment type="caution">
    <text evidence="2">The sequence shown here is derived from an EMBL/GenBank/DDBJ whole genome shotgun (WGS) entry which is preliminary data.</text>
</comment>
<reference evidence="3" key="1">
    <citation type="submission" date="2019-01" db="EMBL/GenBank/DDBJ databases">
        <title>Gri0909 isolated from a small marine red alga.</title>
        <authorList>
            <person name="Kim J."/>
            <person name="Jeong S.E."/>
            <person name="Jeon C.O."/>
        </authorList>
    </citation>
    <scope>NUCLEOTIDE SEQUENCE [LARGE SCALE GENOMIC DNA]</scope>
    <source>
        <strain evidence="3">Gri0909</strain>
    </source>
</reference>
<gene>
    <name evidence="2" type="ORF">EOI86_02045</name>
</gene>
<keyword evidence="3" id="KW-1185">Reference proteome</keyword>
<dbReference type="SUPFAM" id="SSF53474">
    <property type="entry name" value="alpha/beta-Hydrolases"/>
    <property type="match status" value="1"/>
</dbReference>
<sequence>MTDRSLGSMIMEVTGPDTGPAVVMVHGLGGDSNSFQPLMGIMEGFRVLRPDLPGAGRSPIRPGRSGIQGMADNVLDALRAAGVAKAHFVGHSMGTLVCQYIAAQHPECVTALTLMGPILEPPIAARAGLKERAEAARTNGMAGIADAVSHGSVSEASRKANPVVPAFVRESLMRQDPRGYADHCIALSEAKPARHDAIKAPTLLIAGEKDPVAPVPMGKALAQAITGARLEVIPDVAHWMMMEAPGRTASLLKEHLH</sequence>
<dbReference type="InterPro" id="IPR000073">
    <property type="entry name" value="AB_hydrolase_1"/>
</dbReference>
<dbReference type="Pfam" id="PF00561">
    <property type="entry name" value="Abhydrolase_1"/>
    <property type="match status" value="1"/>
</dbReference>
<dbReference type="EMBL" id="SADE01000001">
    <property type="protein sequence ID" value="RVU38108.1"/>
    <property type="molecule type" value="Genomic_DNA"/>
</dbReference>
<dbReference type="GO" id="GO:0046464">
    <property type="term" value="P:acylglycerol catabolic process"/>
    <property type="evidence" value="ECO:0007669"/>
    <property type="project" value="TreeGrafter"/>
</dbReference>
<evidence type="ECO:0000313" key="3">
    <source>
        <dbReference type="Proteomes" id="UP000287447"/>
    </source>
</evidence>
<dbReference type="GO" id="GO:0047372">
    <property type="term" value="F:monoacylglycerol lipase activity"/>
    <property type="evidence" value="ECO:0007669"/>
    <property type="project" value="TreeGrafter"/>
</dbReference>
<dbReference type="OrthoDB" id="9799612at2"/>
<proteinExistence type="predicted"/>
<dbReference type="InterPro" id="IPR000639">
    <property type="entry name" value="Epox_hydrolase-like"/>
</dbReference>
<dbReference type="InterPro" id="IPR050266">
    <property type="entry name" value="AB_hydrolase_sf"/>
</dbReference>
<dbReference type="PANTHER" id="PTHR43798:SF5">
    <property type="entry name" value="MONOACYLGLYCEROL LIPASE ABHD6"/>
    <property type="match status" value="1"/>
</dbReference>
<name>A0A437QUD7_9PROT</name>